<sequence length="315" mass="33321">MPVPCVAVIGEALVDEFQDGPVPGGAPFNVARSLAGLGAPVAFVSRIAAGDAPGQLLRDSARRYGLSEVGLQLDPTQPTGRVRVVEHAGGGHAFEIQAPAAWDFIQTAPAQALLAQQPAGWLYFGTLAQRHATSRATVRALVQGFAGRRLLDLNLRPGTDTRELAEASLALADWVKLNDDELAQLAAWLAPDAPDEARQVSALMTRFQLDRVVLTRGAEGWRLHAPEGRVLAQGPGVRQPALQDTVGAGDAFTALLLAGLALRRDLHATLALANRYAAFICGVRGPLPADPLALQPWRTALHALPTELSADLAPR</sequence>
<dbReference type="PANTHER" id="PTHR43085:SF57">
    <property type="entry name" value="CARBOHYDRATE KINASE PFKB DOMAIN-CONTAINING PROTEIN"/>
    <property type="match status" value="1"/>
</dbReference>
<evidence type="ECO:0000259" key="4">
    <source>
        <dbReference type="Pfam" id="PF00294"/>
    </source>
</evidence>
<dbReference type="InterPro" id="IPR029056">
    <property type="entry name" value="Ribokinase-like"/>
</dbReference>
<name>A0ABW7H3V3_9BURK</name>
<reference evidence="5 6" key="1">
    <citation type="submission" date="2024-08" db="EMBL/GenBank/DDBJ databases">
        <authorList>
            <person name="Lu H."/>
        </authorList>
    </citation>
    <scope>NUCLEOTIDE SEQUENCE [LARGE SCALE GENOMIC DNA]</scope>
    <source>
        <strain evidence="5 6">BYS87W</strain>
    </source>
</reference>
<comment type="similarity">
    <text evidence="1">Belongs to the carbohydrate kinase PfkB family.</text>
</comment>
<evidence type="ECO:0000256" key="1">
    <source>
        <dbReference type="ARBA" id="ARBA00010688"/>
    </source>
</evidence>
<evidence type="ECO:0000313" key="6">
    <source>
        <dbReference type="Proteomes" id="UP001606303"/>
    </source>
</evidence>
<evidence type="ECO:0000313" key="5">
    <source>
        <dbReference type="EMBL" id="MFG6468858.1"/>
    </source>
</evidence>
<dbReference type="InterPro" id="IPR011611">
    <property type="entry name" value="PfkB_dom"/>
</dbReference>
<keyword evidence="2" id="KW-0808">Transferase</keyword>
<dbReference type="Gene3D" id="3.40.1190.20">
    <property type="match status" value="1"/>
</dbReference>
<evidence type="ECO:0000256" key="3">
    <source>
        <dbReference type="ARBA" id="ARBA00022777"/>
    </source>
</evidence>
<dbReference type="Pfam" id="PF00294">
    <property type="entry name" value="PfkB"/>
    <property type="match status" value="1"/>
</dbReference>
<feature type="domain" description="Carbohydrate kinase PfkB" evidence="4">
    <location>
        <begin position="22"/>
        <end position="286"/>
    </location>
</feature>
<dbReference type="RefSeq" id="WP_394387116.1">
    <property type="nucleotide sequence ID" value="NZ_JBIGIB010000006.1"/>
</dbReference>
<gene>
    <name evidence="5" type="ORF">ACG01O_19695</name>
</gene>
<dbReference type="GO" id="GO:0016301">
    <property type="term" value="F:kinase activity"/>
    <property type="evidence" value="ECO:0007669"/>
    <property type="project" value="UniProtKB-KW"/>
</dbReference>
<keyword evidence="3 5" id="KW-0418">Kinase</keyword>
<organism evidence="5 6">
    <name type="scientific">Pelomonas baiyunensis</name>
    <dbReference type="NCBI Taxonomy" id="3299026"/>
    <lineage>
        <taxon>Bacteria</taxon>
        <taxon>Pseudomonadati</taxon>
        <taxon>Pseudomonadota</taxon>
        <taxon>Betaproteobacteria</taxon>
        <taxon>Burkholderiales</taxon>
        <taxon>Sphaerotilaceae</taxon>
        <taxon>Roseateles</taxon>
    </lineage>
</organism>
<evidence type="ECO:0000256" key="2">
    <source>
        <dbReference type="ARBA" id="ARBA00022679"/>
    </source>
</evidence>
<dbReference type="SUPFAM" id="SSF53613">
    <property type="entry name" value="Ribokinase-like"/>
    <property type="match status" value="1"/>
</dbReference>
<protein>
    <submittedName>
        <fullName evidence="5">PfkB family carbohydrate kinase</fullName>
    </submittedName>
</protein>
<dbReference type="EMBL" id="JBIGIB010000006">
    <property type="protein sequence ID" value="MFG6468858.1"/>
    <property type="molecule type" value="Genomic_DNA"/>
</dbReference>
<dbReference type="PANTHER" id="PTHR43085">
    <property type="entry name" value="HEXOKINASE FAMILY MEMBER"/>
    <property type="match status" value="1"/>
</dbReference>
<keyword evidence="6" id="KW-1185">Reference proteome</keyword>
<dbReference type="InterPro" id="IPR050306">
    <property type="entry name" value="PfkB_Carbo_kinase"/>
</dbReference>
<accession>A0ABW7H3V3</accession>
<proteinExistence type="inferred from homology"/>
<dbReference type="Proteomes" id="UP001606303">
    <property type="component" value="Unassembled WGS sequence"/>
</dbReference>
<comment type="caution">
    <text evidence="5">The sequence shown here is derived from an EMBL/GenBank/DDBJ whole genome shotgun (WGS) entry which is preliminary data.</text>
</comment>